<keyword evidence="2" id="KW-1003">Cell membrane</keyword>
<keyword evidence="9" id="KW-1185">Reference proteome</keyword>
<dbReference type="PROSITE" id="PS01348">
    <property type="entry name" value="MRAY_2"/>
    <property type="match status" value="1"/>
</dbReference>
<feature type="transmembrane region" description="Helical" evidence="7">
    <location>
        <begin position="248"/>
        <end position="270"/>
    </location>
</feature>
<keyword evidence="4 7" id="KW-0812">Transmembrane</keyword>
<feature type="transmembrane region" description="Helical" evidence="7">
    <location>
        <begin position="158"/>
        <end position="176"/>
    </location>
</feature>
<reference evidence="9" key="1">
    <citation type="journal article" date="2019" name="Int. J. Syst. Evol. Microbiol.">
        <title>The Global Catalogue of Microorganisms (GCM) 10K type strain sequencing project: providing services to taxonomists for standard genome sequencing and annotation.</title>
        <authorList>
            <consortium name="The Broad Institute Genomics Platform"/>
            <consortium name="The Broad Institute Genome Sequencing Center for Infectious Disease"/>
            <person name="Wu L."/>
            <person name="Ma J."/>
        </authorList>
    </citation>
    <scope>NUCLEOTIDE SEQUENCE [LARGE SCALE GENOMIC DNA]</scope>
    <source>
        <strain evidence="9">CECT 8551</strain>
    </source>
</reference>
<feature type="transmembrane region" description="Helical" evidence="7">
    <location>
        <begin position="47"/>
        <end position="66"/>
    </location>
</feature>
<gene>
    <name evidence="8" type="ORF">ACFOUP_04900</name>
</gene>
<evidence type="ECO:0000256" key="3">
    <source>
        <dbReference type="ARBA" id="ARBA00022679"/>
    </source>
</evidence>
<evidence type="ECO:0000313" key="8">
    <source>
        <dbReference type="EMBL" id="MFC3975702.1"/>
    </source>
</evidence>
<organism evidence="8 9">
    <name type="scientific">Belliella kenyensis</name>
    <dbReference type="NCBI Taxonomy" id="1472724"/>
    <lineage>
        <taxon>Bacteria</taxon>
        <taxon>Pseudomonadati</taxon>
        <taxon>Bacteroidota</taxon>
        <taxon>Cytophagia</taxon>
        <taxon>Cytophagales</taxon>
        <taxon>Cyclobacteriaceae</taxon>
        <taxon>Belliella</taxon>
    </lineage>
</organism>
<feature type="transmembrane region" description="Helical" evidence="7">
    <location>
        <begin position="100"/>
        <end position="117"/>
    </location>
</feature>
<feature type="transmembrane region" description="Helical" evidence="7">
    <location>
        <begin position="291"/>
        <end position="314"/>
    </location>
</feature>
<dbReference type="RefSeq" id="WP_241297650.1">
    <property type="nucleotide sequence ID" value="NZ_JAKZGR010000029.1"/>
</dbReference>
<keyword evidence="5 7" id="KW-1133">Transmembrane helix</keyword>
<feature type="transmembrane region" description="Helical" evidence="7">
    <location>
        <begin position="211"/>
        <end position="228"/>
    </location>
</feature>
<feature type="transmembrane region" description="Helical" evidence="7">
    <location>
        <begin position="182"/>
        <end position="199"/>
    </location>
</feature>
<dbReference type="PANTHER" id="PTHR22926">
    <property type="entry name" value="PHOSPHO-N-ACETYLMURAMOYL-PENTAPEPTIDE-TRANSFERASE"/>
    <property type="match status" value="1"/>
</dbReference>
<feature type="transmembrane region" description="Helical" evidence="7">
    <location>
        <begin position="72"/>
        <end position="88"/>
    </location>
</feature>
<evidence type="ECO:0000313" key="9">
    <source>
        <dbReference type="Proteomes" id="UP001595766"/>
    </source>
</evidence>
<keyword evidence="6 7" id="KW-0472">Membrane</keyword>
<sequence length="361" mass="40259">MTIVLGFVATLILTWLAMPFLIRFLLEKGIGDIIDDRRMHIAFTPTAGGIGVMIPIFLTSVIGSILFSYEHILIPVVAVFLIAVTGVIDDLHDLKASRKLVLMILPAILLATLGVRVDSFYGLAGIYEIPLYLSYPLTVLIFVFLTNAFNLIDGVDGLLNVIASFVFLIFGVWFALANEFSYSFLSFCFLGGSVGFLIYNWSPAKIFMGDTGSLSIGFMVSFLAITFLKVNDGLPGASEFKIDSPVSFSIALLVFPIFDTFRVFVIRIWNRTSPFRADKRHLHHYLAVLGFNHRMISITALLFNSGLFFGIYAIDLLDDFSLVVLITGILFLSSFTMHVFRSSQVFSSKRRSIPNRELEVH</sequence>
<evidence type="ECO:0000256" key="2">
    <source>
        <dbReference type="ARBA" id="ARBA00022475"/>
    </source>
</evidence>
<dbReference type="Proteomes" id="UP001595766">
    <property type="component" value="Unassembled WGS sequence"/>
</dbReference>
<dbReference type="CDD" id="cd06853">
    <property type="entry name" value="GT_WecA_like"/>
    <property type="match status" value="1"/>
</dbReference>
<dbReference type="PANTHER" id="PTHR22926:SF3">
    <property type="entry name" value="UNDECAPRENYL-PHOSPHATE ALPHA-N-ACETYLGLUCOSAMINYL 1-PHOSPHATE TRANSFERASE"/>
    <property type="match status" value="1"/>
</dbReference>
<accession>A0ABV8EHF1</accession>
<evidence type="ECO:0000256" key="5">
    <source>
        <dbReference type="ARBA" id="ARBA00022989"/>
    </source>
</evidence>
<name>A0ABV8EHF1_9BACT</name>
<comment type="subcellular location">
    <subcellularLocation>
        <location evidence="1">Cell membrane</location>
        <topology evidence="1">Multi-pass membrane protein</topology>
    </subcellularLocation>
</comment>
<evidence type="ECO:0000256" key="4">
    <source>
        <dbReference type="ARBA" id="ARBA00022692"/>
    </source>
</evidence>
<keyword evidence="3 8" id="KW-0808">Transferase</keyword>
<dbReference type="EMBL" id="JBHSAV010000015">
    <property type="protein sequence ID" value="MFC3975702.1"/>
    <property type="molecule type" value="Genomic_DNA"/>
</dbReference>
<dbReference type="Pfam" id="PF00953">
    <property type="entry name" value="Glycos_transf_4"/>
    <property type="match status" value="1"/>
</dbReference>
<feature type="transmembrane region" description="Helical" evidence="7">
    <location>
        <begin position="129"/>
        <end position="151"/>
    </location>
</feature>
<dbReference type="InterPro" id="IPR018480">
    <property type="entry name" value="PNAcMuramoyl-5peptid_Trfase_CS"/>
</dbReference>
<evidence type="ECO:0000256" key="1">
    <source>
        <dbReference type="ARBA" id="ARBA00004651"/>
    </source>
</evidence>
<dbReference type="InterPro" id="IPR000715">
    <property type="entry name" value="Glycosyl_transferase_4"/>
</dbReference>
<dbReference type="GO" id="GO:0016740">
    <property type="term" value="F:transferase activity"/>
    <property type="evidence" value="ECO:0007669"/>
    <property type="project" value="UniProtKB-KW"/>
</dbReference>
<comment type="caution">
    <text evidence="8">The sequence shown here is derived from an EMBL/GenBank/DDBJ whole genome shotgun (WGS) entry which is preliminary data.</text>
</comment>
<evidence type="ECO:0000256" key="6">
    <source>
        <dbReference type="ARBA" id="ARBA00023136"/>
    </source>
</evidence>
<protein>
    <submittedName>
        <fullName evidence="8">Undecaprenyl/decaprenyl-phosphate alpha-N-acetylglucosaminyl 1-phosphate transferase</fullName>
    </submittedName>
</protein>
<proteinExistence type="predicted"/>
<feature type="transmembrane region" description="Helical" evidence="7">
    <location>
        <begin position="320"/>
        <end position="340"/>
    </location>
</feature>
<evidence type="ECO:0000256" key="7">
    <source>
        <dbReference type="SAM" id="Phobius"/>
    </source>
</evidence>
<feature type="transmembrane region" description="Helical" evidence="7">
    <location>
        <begin position="6"/>
        <end position="26"/>
    </location>
</feature>